<dbReference type="PANTHER" id="PTHR41349:SF1">
    <property type="entry name" value="PROTEIN CBG08683"/>
    <property type="match status" value="1"/>
</dbReference>
<dbReference type="AlphaFoldDB" id="A0A1G8LUX5"/>
<feature type="domain" description="Endonuclease/exonuclease/phosphatase" evidence="1">
    <location>
        <begin position="10"/>
        <end position="131"/>
    </location>
</feature>
<dbReference type="STRING" id="633440.SAMN05421869_106213"/>
<sequence length="339" mass="35995">MRDQIDVLPELAREGIPVVLTGDFNSPSHLDWTRAVADAREDVPFAVNWPVSAALAKAGLHDTYREAHSDPVAVAGFTWTPGGPETDAHEVYDRIDWVLRAGPSRTIDSTVVGETGGANVGVGLSPYPTDHRGVVSTLDVEPAVPPVLAAPATRAVTVGRALPVTFHGSGERGERVALLDRRGRTVAEQPTGKAVDGTVTLPTKGMREGAYDVVLSTSGGRTLSKAPVWLYPKGEPARVSVGRNRYRVGEPIDVSWSNAPGMGLDWISVFACPKDGCEPTSGYLVYTYTGSRIEGHGTIGPRSIGAADSWPLPPGRYVVRLLPDDGLVSVADSRVFTVS</sequence>
<gene>
    <name evidence="2" type="ORF">SAMN05421869_106213</name>
</gene>
<keyword evidence="3" id="KW-1185">Reference proteome</keyword>
<evidence type="ECO:0000259" key="1">
    <source>
        <dbReference type="Pfam" id="PF03372"/>
    </source>
</evidence>
<organism evidence="2 3">
    <name type="scientific">Nonomuraea jiangxiensis</name>
    <dbReference type="NCBI Taxonomy" id="633440"/>
    <lineage>
        <taxon>Bacteria</taxon>
        <taxon>Bacillati</taxon>
        <taxon>Actinomycetota</taxon>
        <taxon>Actinomycetes</taxon>
        <taxon>Streptosporangiales</taxon>
        <taxon>Streptosporangiaceae</taxon>
        <taxon>Nonomuraea</taxon>
    </lineage>
</organism>
<dbReference type="InterPro" id="IPR036691">
    <property type="entry name" value="Endo/exonu/phosph_ase_sf"/>
</dbReference>
<dbReference type="OrthoDB" id="3414047at2"/>
<accession>A0A1G8LUX5</accession>
<dbReference type="EMBL" id="FNDJ01000006">
    <property type="protein sequence ID" value="SDI59445.1"/>
    <property type="molecule type" value="Genomic_DNA"/>
</dbReference>
<proteinExistence type="predicted"/>
<evidence type="ECO:0000313" key="3">
    <source>
        <dbReference type="Proteomes" id="UP000199202"/>
    </source>
</evidence>
<reference evidence="2 3" key="1">
    <citation type="submission" date="2016-10" db="EMBL/GenBank/DDBJ databases">
        <authorList>
            <person name="de Groot N.N."/>
        </authorList>
    </citation>
    <scope>NUCLEOTIDE SEQUENCE [LARGE SCALE GENOMIC DNA]</scope>
    <source>
        <strain evidence="2 3">CGMCC 4.6533</strain>
    </source>
</reference>
<dbReference type="Pfam" id="PF03372">
    <property type="entry name" value="Exo_endo_phos"/>
    <property type="match status" value="1"/>
</dbReference>
<dbReference type="GO" id="GO:0003824">
    <property type="term" value="F:catalytic activity"/>
    <property type="evidence" value="ECO:0007669"/>
    <property type="project" value="InterPro"/>
</dbReference>
<dbReference type="Proteomes" id="UP000199202">
    <property type="component" value="Unassembled WGS sequence"/>
</dbReference>
<evidence type="ECO:0000313" key="2">
    <source>
        <dbReference type="EMBL" id="SDI59445.1"/>
    </source>
</evidence>
<name>A0A1G8LUX5_9ACTN</name>
<protein>
    <recommendedName>
        <fullName evidence="1">Endonuclease/exonuclease/phosphatase domain-containing protein</fullName>
    </recommendedName>
</protein>
<dbReference type="SUPFAM" id="SSF56219">
    <property type="entry name" value="DNase I-like"/>
    <property type="match status" value="1"/>
</dbReference>
<dbReference type="InterPro" id="IPR005135">
    <property type="entry name" value="Endo/exonuclease/phosphatase"/>
</dbReference>
<dbReference type="PANTHER" id="PTHR41349">
    <property type="match status" value="1"/>
</dbReference>
<dbReference type="Gene3D" id="3.60.10.10">
    <property type="entry name" value="Endonuclease/exonuclease/phosphatase"/>
    <property type="match status" value="1"/>
</dbReference>